<sequence length="436" mass="50326">NGVHSIRRLAGSDSEAKAMYRFLQNDRVSEDDIIRNMSSNCVSCVGNRPVLCIQDTSDVNLYNHKNRIKKDNYIGTTNAPTCGLGFHIHPGFVIDAESFMPYGFSTIKIWNRSHEQAKKDVSHHKKMLPTEGKESYRWIETSLKSKEILQPASEIIIIQDREGDIYEQFAVVPDSKTHLLIRAKSNRILQGKQKLFEYLSSQPLQGSYEVKIEGDKRRSTTKRTATIEVRFSAITISSHQYIDKSLPKNITLYAIEAKEVGDDIENPIHWRLLTTKKVEDLQTALVCIEWYTCRWVIEEVFKILKKEGFNIEASELSQPKAIRKLCLMMLETIIKLFIMQIAYAMPEESCPQSCFSQEEMECLEIQIEQLEGKTDKLKNPYTSSDLKRYIWAIARLGGWKGYLSERKPGITTFWMGLQKFTAVMQGWILFRNVSRR</sequence>
<dbReference type="PANTHER" id="PTHR37319">
    <property type="entry name" value="TRANSPOSASE"/>
    <property type="match status" value="1"/>
</dbReference>
<protein>
    <submittedName>
        <fullName evidence="2">IS4 family transposase</fullName>
    </submittedName>
</protein>
<dbReference type="GO" id="GO:0004803">
    <property type="term" value="F:transposase activity"/>
    <property type="evidence" value="ECO:0007669"/>
    <property type="project" value="InterPro"/>
</dbReference>
<dbReference type="Proteomes" id="UP000468388">
    <property type="component" value="Unassembled WGS sequence"/>
</dbReference>
<dbReference type="InterPro" id="IPR012337">
    <property type="entry name" value="RNaseH-like_sf"/>
</dbReference>
<feature type="domain" description="Transposase IS4-like" evidence="1">
    <location>
        <begin position="169"/>
        <end position="329"/>
    </location>
</feature>
<dbReference type="InterPro" id="IPR047768">
    <property type="entry name" value="Tn5p-like"/>
</dbReference>
<name>A0A6N8JLE4_9BACT</name>
<dbReference type="InterPro" id="IPR014737">
    <property type="entry name" value="Transposase_Tn5-like_C"/>
</dbReference>
<gene>
    <name evidence="2" type="ORF">GO495_31840</name>
</gene>
<comment type="caution">
    <text evidence="2">The sequence shown here is derived from an EMBL/GenBank/DDBJ whole genome shotgun (WGS) entry which is preliminary data.</text>
</comment>
<evidence type="ECO:0000313" key="2">
    <source>
        <dbReference type="EMBL" id="MVT45221.1"/>
    </source>
</evidence>
<keyword evidence="3" id="KW-1185">Reference proteome</keyword>
<evidence type="ECO:0000313" key="3">
    <source>
        <dbReference type="Proteomes" id="UP000468388"/>
    </source>
</evidence>
<dbReference type="AlphaFoldDB" id="A0A6N8JLE4"/>
<dbReference type="InterPro" id="IPR002559">
    <property type="entry name" value="Transposase_11"/>
</dbReference>
<reference evidence="2 3" key="1">
    <citation type="submission" date="2019-12" db="EMBL/GenBank/DDBJ databases">
        <title>The draft genomic sequence of strain Chitinophaga oryziterrae JCM 16595.</title>
        <authorList>
            <person name="Zhang X."/>
        </authorList>
    </citation>
    <scope>NUCLEOTIDE SEQUENCE [LARGE SCALE GENOMIC DNA]</scope>
    <source>
        <strain evidence="2 3">JCM 16595</strain>
    </source>
</reference>
<evidence type="ECO:0000259" key="1">
    <source>
        <dbReference type="Pfam" id="PF01609"/>
    </source>
</evidence>
<dbReference type="Gene3D" id="1.10.740.10">
    <property type="entry name" value="Transferase Inhibitor Protein From Tn5, Chain"/>
    <property type="match status" value="1"/>
</dbReference>
<accession>A0A6N8JLE4</accession>
<proteinExistence type="predicted"/>
<organism evidence="2 3">
    <name type="scientific">Chitinophaga oryziterrae</name>
    <dbReference type="NCBI Taxonomy" id="1031224"/>
    <lineage>
        <taxon>Bacteria</taxon>
        <taxon>Pseudomonadati</taxon>
        <taxon>Bacteroidota</taxon>
        <taxon>Chitinophagia</taxon>
        <taxon>Chitinophagales</taxon>
        <taxon>Chitinophagaceae</taxon>
        <taxon>Chitinophaga</taxon>
    </lineage>
</organism>
<dbReference type="Pfam" id="PF01609">
    <property type="entry name" value="DDE_Tnp_1"/>
    <property type="match status" value="1"/>
</dbReference>
<feature type="non-terminal residue" evidence="2">
    <location>
        <position position="1"/>
    </location>
</feature>
<dbReference type="PANTHER" id="PTHR37319:SF1">
    <property type="entry name" value="TRANSPOSASE TN5 DIMERISATION DOMAIN-CONTAINING PROTEIN"/>
    <property type="match status" value="1"/>
</dbReference>
<dbReference type="InterPro" id="IPR054836">
    <property type="entry name" value="Tn5_transposase"/>
</dbReference>
<dbReference type="GO" id="GO:0006313">
    <property type="term" value="P:DNA transposition"/>
    <property type="evidence" value="ECO:0007669"/>
    <property type="project" value="InterPro"/>
</dbReference>
<dbReference type="EMBL" id="WRXO01000031">
    <property type="protein sequence ID" value="MVT45221.1"/>
    <property type="molecule type" value="Genomic_DNA"/>
</dbReference>
<dbReference type="NCBIfam" id="NF033590">
    <property type="entry name" value="transpos_IS4_3"/>
    <property type="match status" value="1"/>
</dbReference>
<dbReference type="OrthoDB" id="8617434at2"/>
<dbReference type="SUPFAM" id="SSF53098">
    <property type="entry name" value="Ribonuclease H-like"/>
    <property type="match status" value="1"/>
</dbReference>
<dbReference type="Gene3D" id="3.90.350.10">
    <property type="entry name" value="Transposase Inhibitor Protein From Tn5, Chain A, domain 1"/>
    <property type="match status" value="1"/>
</dbReference>
<dbReference type="GO" id="GO:0003677">
    <property type="term" value="F:DNA binding"/>
    <property type="evidence" value="ECO:0007669"/>
    <property type="project" value="InterPro"/>
</dbReference>
<dbReference type="RefSeq" id="WP_157304006.1">
    <property type="nucleotide sequence ID" value="NZ_WRXO01000031.1"/>
</dbReference>